<dbReference type="Gene3D" id="3.40.50.170">
    <property type="entry name" value="Formyl transferase, N-terminal domain"/>
    <property type="match status" value="1"/>
</dbReference>
<name>A0A1S6XQ71_BARSR</name>
<reference evidence="9" key="1">
    <citation type="journal article" date="2017" name="Genome Biol. Evol.">
        <title>Evolutionary Dynamics of Pathoadaptation Revealed by Three Independent Acquisitions of the VirB/D4 Type IV Secretion System in Bartonella.</title>
        <authorList>
            <person name="Harms A."/>
            <person name="Segers F.H."/>
            <person name="Quebatte M."/>
            <person name="Mistl C."/>
            <person name="Manfredi P."/>
            <person name="Korner J."/>
            <person name="Chomel B.B."/>
            <person name="Kosoy M."/>
            <person name="Maruyama S."/>
            <person name="Engel P."/>
            <person name="Dehio C."/>
        </authorList>
    </citation>
    <scope>NUCLEOTIDE SEQUENCE [LARGE SCALE GENOMIC DNA]</scope>
    <source>
        <strain evidence="9">R1</strain>
    </source>
</reference>
<comment type="pathway">
    <text evidence="1 6">Purine metabolism; IMP biosynthesis via de novo pathway; N(2)-formyl-N(1)-(5-phospho-D-ribosyl)glycinamide from N(1)-(5-phospho-D-ribosyl)glycinamide (10-formyl THF route): step 1/1.</text>
</comment>
<feature type="binding site" evidence="6">
    <location>
        <position position="112"/>
    </location>
    <ligand>
        <name>(6R)-10-formyltetrahydrofolate</name>
        <dbReference type="ChEBI" id="CHEBI:195366"/>
    </ligand>
</feature>
<dbReference type="InterPro" id="IPR004607">
    <property type="entry name" value="GART"/>
</dbReference>
<sequence length="209" mass="23291">MLFTYEKKVIIFISGNGSNMVSLAKASKQANYPAEIIAVICDKPHAAGIEKARANGLPTHIVDRKNYSTKEAHEESILTILAQYQPDIICLAGYMRLISPHFIKPYEGRILNIHPSLLPSFKGLNTHERVLQAGVKITGCTVHLVTEAMDEGRILAQAAVPVCPNDTPEMLAQRVLQVEHKLYPQALKEFIKGNDNDKIIDYQQQLLSF</sequence>
<comment type="function">
    <text evidence="6">Catalyzes the transfer of a formyl group from 10-formyltetrahydrofolate to 5-phospho-ribosyl-glycinamide (GAR), producing 5-phospho-ribosyl-N-formylglycinamide (FGAR) and tetrahydrofolate.</text>
</comment>
<dbReference type="RefSeq" id="WP_257787973.1">
    <property type="nucleotide sequence ID" value="NZ_CP019789.1"/>
</dbReference>
<dbReference type="EC" id="2.1.2.2" evidence="6"/>
<dbReference type="UniPathway" id="UPA00074">
    <property type="reaction ID" value="UER00126"/>
</dbReference>
<dbReference type="GO" id="GO:0006189">
    <property type="term" value="P:'de novo' IMP biosynthetic process"/>
    <property type="evidence" value="ECO:0007669"/>
    <property type="project" value="UniProtKB-UniRule"/>
</dbReference>
<keyword evidence="3 6" id="KW-0658">Purine biosynthesis</keyword>
<keyword evidence="2 6" id="KW-0808">Transferase</keyword>
<dbReference type="PANTHER" id="PTHR43369:SF2">
    <property type="entry name" value="PHOSPHORIBOSYLGLYCINAMIDE FORMYLTRANSFERASE"/>
    <property type="match status" value="1"/>
</dbReference>
<evidence type="ECO:0000313" key="8">
    <source>
        <dbReference type="EMBL" id="AQX30747.1"/>
    </source>
</evidence>
<dbReference type="InterPro" id="IPR036477">
    <property type="entry name" value="Formyl_transf_N_sf"/>
</dbReference>
<dbReference type="CDD" id="cd08645">
    <property type="entry name" value="FMT_core_GART"/>
    <property type="match status" value="1"/>
</dbReference>
<feature type="active site" description="Proton donor" evidence="6">
    <location>
        <position position="114"/>
    </location>
</feature>
<comment type="similarity">
    <text evidence="4 6">Belongs to the GART family.</text>
</comment>
<feature type="site" description="Raises pKa of active site His" evidence="6">
    <location>
        <position position="150"/>
    </location>
</feature>
<dbReference type="NCBIfam" id="TIGR00639">
    <property type="entry name" value="PurN"/>
    <property type="match status" value="1"/>
</dbReference>
<dbReference type="EMBL" id="CP019789">
    <property type="protein sequence ID" value="AQX30747.1"/>
    <property type="molecule type" value="Genomic_DNA"/>
</dbReference>
<dbReference type="PROSITE" id="PS00373">
    <property type="entry name" value="GART"/>
    <property type="match status" value="1"/>
</dbReference>
<dbReference type="PANTHER" id="PTHR43369">
    <property type="entry name" value="PHOSPHORIBOSYLGLYCINAMIDE FORMYLTRANSFERASE"/>
    <property type="match status" value="1"/>
</dbReference>
<gene>
    <name evidence="6" type="primary">purN</name>
    <name evidence="8" type="ORF">BscR1v2_008140</name>
</gene>
<dbReference type="GO" id="GO:0005829">
    <property type="term" value="C:cytosol"/>
    <property type="evidence" value="ECO:0007669"/>
    <property type="project" value="TreeGrafter"/>
</dbReference>
<accession>A0A1S6XQ71</accession>
<evidence type="ECO:0000256" key="4">
    <source>
        <dbReference type="ARBA" id="ARBA00038440"/>
    </source>
</evidence>
<organism evidence="8 9">
    <name type="scientific">Bartonella schoenbuchensis (strain DSM 13525 / NCTC 13165 / R1)</name>
    <dbReference type="NCBI Taxonomy" id="687861"/>
    <lineage>
        <taxon>Bacteria</taxon>
        <taxon>Pseudomonadati</taxon>
        <taxon>Pseudomonadota</taxon>
        <taxon>Alphaproteobacteria</taxon>
        <taxon>Hyphomicrobiales</taxon>
        <taxon>Bartonellaceae</taxon>
        <taxon>Bartonella</taxon>
    </lineage>
</organism>
<dbReference type="Proteomes" id="UP000190811">
    <property type="component" value="Chromosome"/>
</dbReference>
<dbReference type="STRING" id="687861.BscR1v2_008140"/>
<dbReference type="Pfam" id="PF00551">
    <property type="entry name" value="Formyl_trans_N"/>
    <property type="match status" value="1"/>
</dbReference>
<evidence type="ECO:0000259" key="7">
    <source>
        <dbReference type="Pfam" id="PF00551"/>
    </source>
</evidence>
<evidence type="ECO:0000256" key="5">
    <source>
        <dbReference type="ARBA" id="ARBA00047664"/>
    </source>
</evidence>
<dbReference type="HAMAP" id="MF_01930">
    <property type="entry name" value="PurN"/>
    <property type="match status" value="1"/>
</dbReference>
<feature type="domain" description="Formyl transferase N-terminal" evidence="7">
    <location>
        <begin position="7"/>
        <end position="187"/>
    </location>
</feature>
<dbReference type="AlphaFoldDB" id="A0A1S6XQ71"/>
<evidence type="ECO:0000313" key="9">
    <source>
        <dbReference type="Proteomes" id="UP000190811"/>
    </source>
</evidence>
<evidence type="ECO:0000256" key="3">
    <source>
        <dbReference type="ARBA" id="ARBA00022755"/>
    </source>
</evidence>
<dbReference type="InterPro" id="IPR002376">
    <property type="entry name" value="Formyl_transf_N"/>
</dbReference>
<proteinExistence type="inferred from homology"/>
<feature type="binding site" evidence="6">
    <location>
        <begin position="95"/>
        <end position="98"/>
    </location>
    <ligand>
        <name>(6R)-10-formyltetrahydrofolate</name>
        <dbReference type="ChEBI" id="CHEBI:195366"/>
    </ligand>
</feature>
<dbReference type="SUPFAM" id="SSF53328">
    <property type="entry name" value="Formyltransferase"/>
    <property type="match status" value="1"/>
</dbReference>
<evidence type="ECO:0000256" key="1">
    <source>
        <dbReference type="ARBA" id="ARBA00005054"/>
    </source>
</evidence>
<protein>
    <recommendedName>
        <fullName evidence="6">Phosphoribosylglycinamide formyltransferase</fullName>
        <ecNumber evidence="6">2.1.2.2</ecNumber>
    </recommendedName>
    <alternativeName>
        <fullName evidence="6">5'-phosphoribosylglycinamide transformylase</fullName>
    </alternativeName>
    <alternativeName>
        <fullName evidence="6">GAR transformylase</fullName>
        <shortName evidence="6">GART</shortName>
    </alternativeName>
</protein>
<dbReference type="InterPro" id="IPR001555">
    <property type="entry name" value="GART_AS"/>
</dbReference>
<comment type="catalytic activity">
    <reaction evidence="5 6">
        <text>N(1)-(5-phospho-beta-D-ribosyl)glycinamide + (6R)-10-formyltetrahydrofolate = N(2)-formyl-N(1)-(5-phospho-beta-D-ribosyl)glycinamide + (6S)-5,6,7,8-tetrahydrofolate + H(+)</text>
        <dbReference type="Rhea" id="RHEA:15053"/>
        <dbReference type="ChEBI" id="CHEBI:15378"/>
        <dbReference type="ChEBI" id="CHEBI:57453"/>
        <dbReference type="ChEBI" id="CHEBI:143788"/>
        <dbReference type="ChEBI" id="CHEBI:147286"/>
        <dbReference type="ChEBI" id="CHEBI:195366"/>
        <dbReference type="EC" id="2.1.2.2"/>
    </reaction>
</comment>
<feature type="binding site" evidence="6">
    <location>
        <position position="70"/>
    </location>
    <ligand>
        <name>(6R)-10-formyltetrahydrofolate</name>
        <dbReference type="ChEBI" id="CHEBI:195366"/>
    </ligand>
</feature>
<feature type="binding site" evidence="6">
    <location>
        <begin position="17"/>
        <end position="19"/>
    </location>
    <ligand>
        <name>N(1)-(5-phospho-beta-D-ribosyl)glycinamide</name>
        <dbReference type="ChEBI" id="CHEBI:143788"/>
    </ligand>
</feature>
<dbReference type="GO" id="GO:0004644">
    <property type="term" value="F:phosphoribosylglycinamide formyltransferase activity"/>
    <property type="evidence" value="ECO:0007669"/>
    <property type="project" value="UniProtKB-UniRule"/>
</dbReference>
<evidence type="ECO:0000256" key="6">
    <source>
        <dbReference type="HAMAP-Rule" id="MF_01930"/>
    </source>
</evidence>
<evidence type="ECO:0000256" key="2">
    <source>
        <dbReference type="ARBA" id="ARBA00022679"/>
    </source>
</evidence>